<dbReference type="PANTHER" id="PTHR42802">
    <property type="entry name" value="MONOOXYGENASE"/>
    <property type="match status" value="1"/>
</dbReference>
<protein>
    <submittedName>
        <fullName evidence="9">L-lysine N6-monooxygenase</fullName>
    </submittedName>
</protein>
<comment type="caution">
    <text evidence="9">The sequence shown here is derived from an EMBL/GenBank/DDBJ whole genome shotgun (WGS) entry which is preliminary data.</text>
</comment>
<evidence type="ECO:0000256" key="8">
    <source>
        <dbReference type="SAM" id="MobiDB-lite"/>
    </source>
</evidence>
<dbReference type="Pfam" id="PF13434">
    <property type="entry name" value="Lys_Orn_oxgnase"/>
    <property type="match status" value="1"/>
</dbReference>
<dbReference type="SUPFAM" id="SSF51905">
    <property type="entry name" value="FAD/NAD(P)-binding domain"/>
    <property type="match status" value="1"/>
</dbReference>
<dbReference type="InterPro" id="IPR036188">
    <property type="entry name" value="FAD/NAD-bd_sf"/>
</dbReference>
<dbReference type="Proteomes" id="UP000490535">
    <property type="component" value="Unassembled WGS sequence"/>
</dbReference>
<evidence type="ECO:0000313" key="10">
    <source>
        <dbReference type="Proteomes" id="UP000490535"/>
    </source>
</evidence>
<proteinExistence type="inferred from homology"/>
<reference evidence="10" key="1">
    <citation type="journal article" date="2020" name="MBio">
        <title>Horizontal gene transfer to a defensive symbiont with a reduced genome amongst a multipartite beetle microbiome.</title>
        <authorList>
            <person name="Waterworth S.C."/>
            <person name="Florez L.V."/>
            <person name="Rees E.R."/>
            <person name="Hertweck C."/>
            <person name="Kaltenpoth M."/>
            <person name="Kwan J.C."/>
        </authorList>
    </citation>
    <scope>NUCLEOTIDE SEQUENCE [LARGE SCALE GENOMIC DNA]</scope>
</reference>
<comment type="cofactor">
    <cofactor evidence="1">
        <name>FAD</name>
        <dbReference type="ChEBI" id="CHEBI:57692"/>
    </cofactor>
</comment>
<keyword evidence="4" id="KW-0285">Flavoprotein</keyword>
<accession>A0A833PGV8</accession>
<organism evidence="9 10">
    <name type="scientific">Acinetobacter bereziniae</name>
    <name type="common">Acinetobacter genomosp. 10</name>
    <dbReference type="NCBI Taxonomy" id="106648"/>
    <lineage>
        <taxon>Bacteria</taxon>
        <taxon>Pseudomonadati</taxon>
        <taxon>Pseudomonadota</taxon>
        <taxon>Gammaproteobacteria</taxon>
        <taxon>Moraxellales</taxon>
        <taxon>Moraxellaceae</taxon>
        <taxon>Acinetobacter</taxon>
    </lineage>
</organism>
<keyword evidence="5" id="KW-0274">FAD</keyword>
<keyword evidence="7" id="KW-0560">Oxidoreductase</keyword>
<evidence type="ECO:0000313" key="9">
    <source>
        <dbReference type="EMBL" id="KAF1026311.1"/>
    </source>
</evidence>
<sequence>MLDFIAVGLGPFNLSLASLLHQKSDLQYLFFEKKEQFDWHAGMQLPNTLLQVPFMADLVSMVDPTSPFSFLNYLKDQQRLYKFYFLEQPHIPRKEYNHYCQWVADQLQCVQYLSTVTDIVPKVFGFEVTVLQDGIQQRYNCRNLVLGAGNVPYVPQCMRKFMQEHPERCKHSADYLEHAMQDLQGNVVVLGSGQSAAEIFLDLFDRQYQFDQVSKPQFNLNWLTRANGFFPMEYTPLGLEHFSPDYIRHFYKFDDLNKDLQLGKQAYLYKGISARTIKEIYKKLYHREIANQQLATHLHSQSNLIDAVLTDQGKIKLIFQDRVSLNQFSIDSDYVVCATGYKSPEFEFLKHVKPHIQTNAQGRWDITVDYRTEYAGSGEIYVQNMEMHSHGVGTPDLGLGAYRAATIANQLLGYALYDLPEASQCFQHFDPFQNPQVQSIQKNPAIQSYRPSKEIEHPAKNLNMTTQTLPQSSSHKQNQQRYSNIEKSI</sequence>
<evidence type="ECO:0000256" key="2">
    <source>
        <dbReference type="ARBA" id="ARBA00004924"/>
    </source>
</evidence>
<dbReference type="InterPro" id="IPR025700">
    <property type="entry name" value="Lys/Orn_oxygenase"/>
</dbReference>
<dbReference type="GO" id="GO:0004497">
    <property type="term" value="F:monooxygenase activity"/>
    <property type="evidence" value="ECO:0007669"/>
    <property type="project" value="UniProtKB-KW"/>
</dbReference>
<keyword evidence="9" id="KW-0503">Monooxygenase</keyword>
<dbReference type="EMBL" id="WNDP01000025">
    <property type="protein sequence ID" value="KAF1026311.1"/>
    <property type="molecule type" value="Genomic_DNA"/>
</dbReference>
<evidence type="ECO:0000256" key="3">
    <source>
        <dbReference type="ARBA" id="ARBA00007588"/>
    </source>
</evidence>
<comment type="pathway">
    <text evidence="2">Siderophore biosynthesis.</text>
</comment>
<keyword evidence="6" id="KW-0521">NADP</keyword>
<gene>
    <name evidence="9" type="primary">iucD_2</name>
    <name evidence="9" type="ORF">GAK29_01345</name>
</gene>
<evidence type="ECO:0000256" key="5">
    <source>
        <dbReference type="ARBA" id="ARBA00022827"/>
    </source>
</evidence>
<dbReference type="Gene3D" id="3.50.50.60">
    <property type="entry name" value="FAD/NAD(P)-binding domain"/>
    <property type="match status" value="1"/>
</dbReference>
<comment type="similarity">
    <text evidence="3">Belongs to the lysine N(6)-hydroxylase/L-ornithine N(5)-oxygenase family.</text>
</comment>
<dbReference type="AlphaFoldDB" id="A0A833PGV8"/>
<dbReference type="PANTHER" id="PTHR42802:SF1">
    <property type="entry name" value="L-ORNITHINE N(5)-MONOOXYGENASE"/>
    <property type="match status" value="1"/>
</dbReference>
<evidence type="ECO:0000256" key="1">
    <source>
        <dbReference type="ARBA" id="ARBA00001974"/>
    </source>
</evidence>
<evidence type="ECO:0000256" key="7">
    <source>
        <dbReference type="ARBA" id="ARBA00023002"/>
    </source>
</evidence>
<feature type="region of interest" description="Disordered" evidence="8">
    <location>
        <begin position="467"/>
        <end position="489"/>
    </location>
</feature>
<name>A0A833PGV8_ACIBZ</name>
<evidence type="ECO:0000256" key="6">
    <source>
        <dbReference type="ARBA" id="ARBA00022857"/>
    </source>
</evidence>
<evidence type="ECO:0000256" key="4">
    <source>
        <dbReference type="ARBA" id="ARBA00022630"/>
    </source>
</evidence>